<dbReference type="Gene3D" id="1.10.1740.10">
    <property type="match status" value="1"/>
</dbReference>
<dbReference type="SUPFAM" id="SSF88946">
    <property type="entry name" value="Sigma2 domain of RNA polymerase sigma factors"/>
    <property type="match status" value="1"/>
</dbReference>
<dbReference type="SUPFAM" id="SSF88659">
    <property type="entry name" value="Sigma3 and sigma4 domains of RNA polymerase sigma factors"/>
    <property type="match status" value="1"/>
</dbReference>
<dbReference type="NCBIfam" id="TIGR02937">
    <property type="entry name" value="sigma70-ECF"/>
    <property type="match status" value="1"/>
</dbReference>
<dbReference type="InterPro" id="IPR036388">
    <property type="entry name" value="WH-like_DNA-bd_sf"/>
</dbReference>
<keyword evidence="8" id="KW-1185">Reference proteome</keyword>
<keyword evidence="2" id="KW-0805">Transcription regulation</keyword>
<organism evidence="7 8">
    <name type="scientific">Rheinheimera riviphila</name>
    <dbReference type="NCBI Taxonomy" id="1834037"/>
    <lineage>
        <taxon>Bacteria</taxon>
        <taxon>Pseudomonadati</taxon>
        <taxon>Pseudomonadota</taxon>
        <taxon>Gammaproteobacteria</taxon>
        <taxon>Chromatiales</taxon>
        <taxon>Chromatiaceae</taxon>
        <taxon>Rheinheimera</taxon>
    </lineage>
</organism>
<dbReference type="InterPro" id="IPR013325">
    <property type="entry name" value="RNA_pol_sigma_r2"/>
</dbReference>
<dbReference type="InterPro" id="IPR039425">
    <property type="entry name" value="RNA_pol_sigma-70-like"/>
</dbReference>
<feature type="domain" description="RNA polymerase sigma-70 region 2" evidence="5">
    <location>
        <begin position="23"/>
        <end position="89"/>
    </location>
</feature>
<evidence type="ECO:0000313" key="8">
    <source>
        <dbReference type="Proteomes" id="UP000283077"/>
    </source>
</evidence>
<evidence type="ECO:0000313" key="7">
    <source>
        <dbReference type="EMBL" id="RVU33405.1"/>
    </source>
</evidence>
<evidence type="ECO:0000256" key="2">
    <source>
        <dbReference type="ARBA" id="ARBA00023015"/>
    </source>
</evidence>
<dbReference type="Pfam" id="PF04542">
    <property type="entry name" value="Sigma70_r2"/>
    <property type="match status" value="1"/>
</dbReference>
<dbReference type="Pfam" id="PF08281">
    <property type="entry name" value="Sigma70_r4_2"/>
    <property type="match status" value="1"/>
</dbReference>
<comment type="similarity">
    <text evidence="1">Belongs to the sigma-70 factor family. ECF subfamily.</text>
</comment>
<dbReference type="CDD" id="cd06171">
    <property type="entry name" value="Sigma70_r4"/>
    <property type="match status" value="1"/>
</dbReference>
<dbReference type="PANTHER" id="PTHR43133">
    <property type="entry name" value="RNA POLYMERASE ECF-TYPE SIGMA FACTO"/>
    <property type="match status" value="1"/>
</dbReference>
<reference evidence="7 8" key="1">
    <citation type="submission" date="2019-01" db="EMBL/GenBank/DDBJ databases">
        <authorList>
            <person name="Chen W.-M."/>
        </authorList>
    </citation>
    <scope>NUCLEOTIDE SEQUENCE [LARGE SCALE GENOMIC DNA]</scope>
    <source>
        <strain evidence="7 8">KYPC3</strain>
    </source>
</reference>
<evidence type="ECO:0000259" key="5">
    <source>
        <dbReference type="Pfam" id="PF04542"/>
    </source>
</evidence>
<dbReference type="InterPro" id="IPR013324">
    <property type="entry name" value="RNA_pol_sigma_r3/r4-like"/>
</dbReference>
<dbReference type="Proteomes" id="UP000283077">
    <property type="component" value="Unassembled WGS sequence"/>
</dbReference>
<dbReference type="RefSeq" id="WP_127700513.1">
    <property type="nucleotide sequence ID" value="NZ_SACS01000022.1"/>
</dbReference>
<dbReference type="InterPro" id="IPR007627">
    <property type="entry name" value="RNA_pol_sigma70_r2"/>
</dbReference>
<dbReference type="GO" id="GO:0006352">
    <property type="term" value="P:DNA-templated transcription initiation"/>
    <property type="evidence" value="ECO:0007669"/>
    <property type="project" value="InterPro"/>
</dbReference>
<proteinExistence type="inferred from homology"/>
<dbReference type="EMBL" id="SACS01000022">
    <property type="protein sequence ID" value="RVU33405.1"/>
    <property type="molecule type" value="Genomic_DNA"/>
</dbReference>
<evidence type="ECO:0000256" key="4">
    <source>
        <dbReference type="ARBA" id="ARBA00023163"/>
    </source>
</evidence>
<dbReference type="InterPro" id="IPR014284">
    <property type="entry name" value="RNA_pol_sigma-70_dom"/>
</dbReference>
<evidence type="ECO:0000259" key="6">
    <source>
        <dbReference type="Pfam" id="PF08281"/>
    </source>
</evidence>
<protein>
    <submittedName>
        <fullName evidence="7">RNA polymerase sigma factor</fullName>
    </submittedName>
</protein>
<keyword evidence="3" id="KW-0731">Sigma factor</keyword>
<evidence type="ECO:0000256" key="3">
    <source>
        <dbReference type="ARBA" id="ARBA00023082"/>
    </source>
</evidence>
<gene>
    <name evidence="7" type="ORF">EOE67_16920</name>
</gene>
<dbReference type="PANTHER" id="PTHR43133:SF46">
    <property type="entry name" value="RNA POLYMERASE SIGMA-70 FACTOR ECF SUBFAMILY"/>
    <property type="match status" value="1"/>
</dbReference>
<dbReference type="GO" id="GO:0003677">
    <property type="term" value="F:DNA binding"/>
    <property type="evidence" value="ECO:0007669"/>
    <property type="project" value="InterPro"/>
</dbReference>
<dbReference type="AlphaFoldDB" id="A0A437QFT3"/>
<dbReference type="Gene3D" id="1.10.10.10">
    <property type="entry name" value="Winged helix-like DNA-binding domain superfamily/Winged helix DNA-binding domain"/>
    <property type="match status" value="1"/>
</dbReference>
<dbReference type="InterPro" id="IPR013249">
    <property type="entry name" value="RNA_pol_sigma70_r4_t2"/>
</dbReference>
<keyword evidence="4" id="KW-0804">Transcription</keyword>
<dbReference type="GO" id="GO:0016987">
    <property type="term" value="F:sigma factor activity"/>
    <property type="evidence" value="ECO:0007669"/>
    <property type="project" value="UniProtKB-KW"/>
</dbReference>
<comment type="caution">
    <text evidence="7">The sequence shown here is derived from an EMBL/GenBank/DDBJ whole genome shotgun (WGS) entry which is preliminary data.</text>
</comment>
<accession>A0A437QFT3</accession>
<evidence type="ECO:0000256" key="1">
    <source>
        <dbReference type="ARBA" id="ARBA00010641"/>
    </source>
</evidence>
<name>A0A437QFT3_9GAMM</name>
<sequence length="170" mass="19504">MQDQLEGWIQQAKNGDQKSFYLIYHHFKGRVFAVCLRLLADRAQAEDACQEAFVRVWQQLPGFRGDSAFSTWLHTIASRAAVDLFRKNKVSRLNLDVEVPDIAFEHAHADPQLEQAILRLPDQARAVFVLFALEGYLHQEIAGMLDIAEGTSKAQYHRARQLLRGWLDEN</sequence>
<feature type="domain" description="RNA polymerase sigma factor 70 region 4 type 2" evidence="6">
    <location>
        <begin position="112"/>
        <end position="163"/>
    </location>
</feature>
<dbReference type="OrthoDB" id="9780326at2"/>